<accession>A0A1Y1JUU4</accession>
<evidence type="ECO:0000313" key="3">
    <source>
        <dbReference type="Proteomes" id="UP000195521"/>
    </source>
</evidence>
<dbReference type="EMBL" id="BDQF01000162">
    <property type="protein sequence ID" value="GAW84183.1"/>
    <property type="molecule type" value="Genomic_DNA"/>
</dbReference>
<dbReference type="RefSeq" id="XP_028546772.1">
    <property type="nucleotide sequence ID" value="XM_028690971.1"/>
</dbReference>
<dbReference type="AlphaFoldDB" id="A0A1Y1JUU4"/>
<keyword evidence="1" id="KW-0472">Membrane</keyword>
<protein>
    <submittedName>
        <fullName evidence="2">Variable surface protein</fullName>
    </submittedName>
</protein>
<keyword evidence="1" id="KW-1133">Transmembrane helix</keyword>
<comment type="caution">
    <text evidence="2">The sequence shown here is derived from an EMBL/GenBank/DDBJ whole genome shotgun (WGS) entry which is preliminary data.</text>
</comment>
<sequence>MNMTYFKFEDIFSGCMTDYEKHANIRENIQDSKLQNFCSHVKNEWGVSKYGGEFISDCKKHILYLDYIKDKKSPEKETSCKYFNYLLKDILKYYGCSVNNCNEAYQKIIDHTKGNEFMNVSDACKNQVKDLHDDLYSILKNLKELYTYFILKGNICTSNSACFNKYKELSKMPMYSQNDSFRELLINFMEKNIKNMMQIIEKKELRTVPYHTISTNTPSIILSLIIITITVFMIMFFVYKYIQYGSLLQATTRIRRMWSKKKKGKMYIMDSSEITQNKLFHNKYQRECTSIGYI</sequence>
<name>A0A1Y1JUU4_PLAGO</name>
<gene>
    <name evidence="2" type="ORF">PGO_001575</name>
</gene>
<dbReference type="GeneID" id="39744991"/>
<proteinExistence type="predicted"/>
<keyword evidence="1" id="KW-0812">Transmembrane</keyword>
<organism evidence="2 3">
    <name type="scientific">Plasmodium gonderi</name>
    <dbReference type="NCBI Taxonomy" id="77519"/>
    <lineage>
        <taxon>Eukaryota</taxon>
        <taxon>Sar</taxon>
        <taxon>Alveolata</taxon>
        <taxon>Apicomplexa</taxon>
        <taxon>Aconoidasida</taxon>
        <taxon>Haemosporida</taxon>
        <taxon>Plasmodiidae</taxon>
        <taxon>Plasmodium</taxon>
        <taxon>Plasmodium (Plasmodium)</taxon>
    </lineage>
</organism>
<feature type="transmembrane region" description="Helical" evidence="1">
    <location>
        <begin position="220"/>
        <end position="239"/>
    </location>
</feature>
<reference evidence="3" key="1">
    <citation type="submission" date="2017-04" db="EMBL/GenBank/DDBJ databases">
        <title>Plasmodium gonderi genome.</title>
        <authorList>
            <person name="Arisue N."/>
            <person name="Honma H."/>
            <person name="Kawai S."/>
            <person name="Tougan T."/>
            <person name="Tanabe K."/>
            <person name="Horii T."/>
        </authorList>
    </citation>
    <scope>NUCLEOTIDE SEQUENCE [LARGE SCALE GENOMIC DNA]</scope>
    <source>
        <strain evidence="3">ATCC 30045</strain>
    </source>
</reference>
<dbReference type="Proteomes" id="UP000195521">
    <property type="component" value="Unassembled WGS sequence"/>
</dbReference>
<evidence type="ECO:0000313" key="2">
    <source>
        <dbReference type="EMBL" id="GAW84183.1"/>
    </source>
</evidence>
<keyword evidence="3" id="KW-1185">Reference proteome</keyword>
<evidence type="ECO:0000256" key="1">
    <source>
        <dbReference type="SAM" id="Phobius"/>
    </source>
</evidence>